<reference evidence="1 2" key="1">
    <citation type="submission" date="2021-03" db="EMBL/GenBank/DDBJ databases">
        <title>Metabolic Capacity of the Antarctic Cyanobacterium Phormidium pseudopriestleyi that Sustains Oxygenic Photosynthesis in the Presence of Hydrogen Sulfide.</title>
        <authorList>
            <person name="Lumian J.E."/>
            <person name="Jungblut A.D."/>
            <person name="Dillon M.L."/>
            <person name="Hawes I."/>
            <person name="Doran P.T."/>
            <person name="Mackey T.J."/>
            <person name="Dick G.J."/>
            <person name="Grettenberger C.L."/>
            <person name="Sumner D.Y."/>
        </authorList>
    </citation>
    <scope>NUCLEOTIDE SEQUENCE [LARGE SCALE GENOMIC DNA]</scope>
    <source>
        <strain evidence="1 2">FRX01</strain>
    </source>
</reference>
<dbReference type="SUPFAM" id="SSF47598">
    <property type="entry name" value="Ribbon-helix-helix"/>
    <property type="match status" value="1"/>
</dbReference>
<gene>
    <name evidence="1" type="ORF">J0895_24195</name>
</gene>
<keyword evidence="2" id="KW-1185">Reference proteome</keyword>
<evidence type="ECO:0008006" key="3">
    <source>
        <dbReference type="Google" id="ProtNLM"/>
    </source>
</evidence>
<evidence type="ECO:0000313" key="2">
    <source>
        <dbReference type="Proteomes" id="UP000664844"/>
    </source>
</evidence>
<dbReference type="InterPro" id="IPR010985">
    <property type="entry name" value="Ribbon_hlx_hlx"/>
</dbReference>
<protein>
    <recommendedName>
        <fullName evidence="3">CopG family transcriptional regulator</fullName>
    </recommendedName>
</protein>
<dbReference type="InterPro" id="IPR013321">
    <property type="entry name" value="Arc_rbn_hlx_hlx"/>
</dbReference>
<evidence type="ECO:0000313" key="1">
    <source>
        <dbReference type="EMBL" id="MBO0352127.1"/>
    </source>
</evidence>
<organism evidence="1 2">
    <name type="scientific">Phormidium pseudopriestleyi FRX01</name>
    <dbReference type="NCBI Taxonomy" id="1759528"/>
    <lineage>
        <taxon>Bacteria</taxon>
        <taxon>Bacillati</taxon>
        <taxon>Cyanobacteriota</taxon>
        <taxon>Cyanophyceae</taxon>
        <taxon>Oscillatoriophycideae</taxon>
        <taxon>Oscillatoriales</taxon>
        <taxon>Oscillatoriaceae</taxon>
        <taxon>Phormidium</taxon>
    </lineage>
</organism>
<comment type="caution">
    <text evidence="1">The sequence shown here is derived from an EMBL/GenBank/DDBJ whole genome shotgun (WGS) entry which is preliminary data.</text>
</comment>
<dbReference type="Gene3D" id="1.10.1220.10">
    <property type="entry name" value="Met repressor-like"/>
    <property type="match status" value="1"/>
</dbReference>
<proteinExistence type="predicted"/>
<sequence>MQDKQKVTLYLPPELHRQLKIRAAVDSEPMSTIAERAIDFYLTHPGVVDELESFHGRTHRVYNCPDCTSSIVMRDGEMVSLKNQPSILADEGLTVEKVPAVTANTDQQGEEQLVPC</sequence>
<dbReference type="EMBL" id="JAFLQW010000640">
    <property type="protein sequence ID" value="MBO0352127.1"/>
    <property type="molecule type" value="Genomic_DNA"/>
</dbReference>
<accession>A0ABS3FZ44</accession>
<name>A0ABS3FZ44_9CYAN</name>
<dbReference type="Proteomes" id="UP000664844">
    <property type="component" value="Unassembled WGS sequence"/>
</dbReference>
<dbReference type="RefSeq" id="WP_015149338.1">
    <property type="nucleotide sequence ID" value="NZ_JAFLQW010000640.1"/>
</dbReference>